<dbReference type="OrthoDB" id="10039566at2759"/>
<feature type="transmembrane region" description="Helical" evidence="2">
    <location>
        <begin position="47"/>
        <end position="71"/>
    </location>
</feature>
<dbReference type="GO" id="GO:0000329">
    <property type="term" value="C:fungal-type vacuole membrane"/>
    <property type="evidence" value="ECO:0007669"/>
    <property type="project" value="InterPro"/>
</dbReference>
<keyword evidence="4" id="KW-1185">Reference proteome</keyword>
<evidence type="ECO:0000256" key="1">
    <source>
        <dbReference type="SAM" id="MobiDB-lite"/>
    </source>
</evidence>
<proteinExistence type="predicted"/>
<reference evidence="3" key="1">
    <citation type="journal article" date="2020" name="Stud. Mycol.">
        <title>101 Dothideomycetes genomes: a test case for predicting lifestyles and emergence of pathogens.</title>
        <authorList>
            <person name="Haridas S."/>
            <person name="Albert R."/>
            <person name="Binder M."/>
            <person name="Bloem J."/>
            <person name="Labutti K."/>
            <person name="Salamov A."/>
            <person name="Andreopoulos B."/>
            <person name="Baker S."/>
            <person name="Barry K."/>
            <person name="Bills G."/>
            <person name="Bluhm B."/>
            <person name="Cannon C."/>
            <person name="Castanera R."/>
            <person name="Culley D."/>
            <person name="Daum C."/>
            <person name="Ezra D."/>
            <person name="Gonzalez J."/>
            <person name="Henrissat B."/>
            <person name="Kuo A."/>
            <person name="Liang C."/>
            <person name="Lipzen A."/>
            <person name="Lutzoni F."/>
            <person name="Magnuson J."/>
            <person name="Mondo S."/>
            <person name="Nolan M."/>
            <person name="Ohm R."/>
            <person name="Pangilinan J."/>
            <person name="Park H.-J."/>
            <person name="Ramirez L."/>
            <person name="Alfaro M."/>
            <person name="Sun H."/>
            <person name="Tritt A."/>
            <person name="Yoshinaga Y."/>
            <person name="Zwiers L.-H."/>
            <person name="Turgeon B."/>
            <person name="Goodwin S."/>
            <person name="Spatafora J."/>
            <person name="Crous P."/>
            <person name="Grigoriev I."/>
        </authorList>
    </citation>
    <scope>NUCLEOTIDE SEQUENCE</scope>
    <source>
        <strain evidence="3">CBS 122681</strain>
    </source>
</reference>
<name>A0A6A6TUS9_9PLEO</name>
<keyword evidence="2" id="KW-0812">Transmembrane</keyword>
<dbReference type="Pfam" id="PF12505">
    <property type="entry name" value="DUF3712"/>
    <property type="match status" value="1"/>
</dbReference>
<dbReference type="Proteomes" id="UP000799324">
    <property type="component" value="Unassembled WGS sequence"/>
</dbReference>
<dbReference type="InterPro" id="IPR022185">
    <property type="entry name" value="DUF3712"/>
</dbReference>
<dbReference type="AlphaFoldDB" id="A0A6A6TUS9"/>
<dbReference type="InterPro" id="IPR046368">
    <property type="entry name" value="Tag1"/>
</dbReference>
<dbReference type="EMBL" id="MU004288">
    <property type="protein sequence ID" value="KAF2662927.1"/>
    <property type="molecule type" value="Genomic_DNA"/>
</dbReference>
<feature type="region of interest" description="Disordered" evidence="1">
    <location>
        <begin position="1"/>
        <end position="30"/>
    </location>
</feature>
<organism evidence="3 4">
    <name type="scientific">Lophiostoma macrostomum CBS 122681</name>
    <dbReference type="NCBI Taxonomy" id="1314788"/>
    <lineage>
        <taxon>Eukaryota</taxon>
        <taxon>Fungi</taxon>
        <taxon>Dikarya</taxon>
        <taxon>Ascomycota</taxon>
        <taxon>Pezizomycotina</taxon>
        <taxon>Dothideomycetes</taxon>
        <taxon>Pleosporomycetidae</taxon>
        <taxon>Pleosporales</taxon>
        <taxon>Lophiostomataceae</taxon>
        <taxon>Lophiostoma</taxon>
    </lineage>
</organism>
<sequence>MDDKNEHPINEESVDGTPRKGGIINTLYPPGPTGGAKPRIKNHCRKFWWCDLLLFAVITLIIVLPIIYVAIPNIAQHDINDSTLEVKEMDVTSPTPDGVHLKLSNVAKSKSSFHPTIDAFLGGLSLDDNTPFININVPEVKAEAETPIVVEQDVKFASKDAFIAYNKAVMGSESLDVYLKGKTKVHQSGLQAISIDYNKKVTMKGLNKLQGMDVTDLKILSGTTGPNAVLDDGSNMIGTIYIPNPSVLLLELGNVTMNLAVDGTAVGTALMLDMTLKPGNNTLPMRSTVDQLTILGMVQSKYKNGVIPLSISGNSSVVNGQHLEYYEAAIQANTNVINLNVTSALSAIGINITSSA</sequence>
<evidence type="ECO:0000313" key="4">
    <source>
        <dbReference type="Proteomes" id="UP000799324"/>
    </source>
</evidence>
<evidence type="ECO:0000313" key="3">
    <source>
        <dbReference type="EMBL" id="KAF2662927.1"/>
    </source>
</evidence>
<keyword evidence="2" id="KW-1133">Transmembrane helix</keyword>
<protein>
    <submittedName>
        <fullName evidence="3">Uncharacterized protein</fullName>
    </submittedName>
</protein>
<accession>A0A6A6TUS9</accession>
<evidence type="ECO:0000256" key="2">
    <source>
        <dbReference type="SAM" id="Phobius"/>
    </source>
</evidence>
<dbReference type="PANTHER" id="PTHR35895:SF1">
    <property type="entry name" value="LIPID-BINDING SERUM GLYCOPROTEIN C-TERMINAL DOMAIN-CONTAINING PROTEIN"/>
    <property type="match status" value="1"/>
</dbReference>
<gene>
    <name evidence="3" type="ORF">K491DRAFT_752843</name>
</gene>
<keyword evidence="2" id="KW-0472">Membrane</keyword>
<dbReference type="PANTHER" id="PTHR35895">
    <property type="entry name" value="CHROMOSOME 16, WHOLE GENOME SHOTGUN SEQUENCE"/>
    <property type="match status" value="1"/>
</dbReference>
<feature type="compositionally biased region" description="Basic and acidic residues" evidence="1">
    <location>
        <begin position="1"/>
        <end position="10"/>
    </location>
</feature>